<comment type="caution">
    <text evidence="1">The sequence shown here is derived from an EMBL/GenBank/DDBJ whole genome shotgun (WGS) entry which is preliminary data.</text>
</comment>
<evidence type="ECO:0008006" key="3">
    <source>
        <dbReference type="Google" id="ProtNLM"/>
    </source>
</evidence>
<dbReference type="OrthoDB" id="7595659at2"/>
<reference evidence="1 2" key="1">
    <citation type="submission" date="2018-06" db="EMBL/GenBank/DDBJ databases">
        <title>Genomic Encyclopedia of Type Strains, Phase III (KMG-III): the genomes of soil and plant-associated and newly described type strains.</title>
        <authorList>
            <person name="Whitman W."/>
        </authorList>
    </citation>
    <scope>NUCLEOTIDE SEQUENCE [LARGE SCALE GENOMIC DNA]</scope>
    <source>
        <strain evidence="1 2">ORS 1419</strain>
    </source>
</reference>
<protein>
    <recommendedName>
        <fullName evidence="3">Tail assembly chaperone</fullName>
    </recommendedName>
</protein>
<keyword evidence="2" id="KW-1185">Reference proteome</keyword>
<proteinExistence type="predicted"/>
<dbReference type="EMBL" id="QJTF01000018">
    <property type="protein sequence ID" value="PYE86915.1"/>
    <property type="molecule type" value="Genomic_DNA"/>
</dbReference>
<dbReference type="RefSeq" id="WP_110753349.1">
    <property type="nucleotide sequence ID" value="NZ_QJTF01000018.1"/>
</dbReference>
<evidence type="ECO:0000313" key="1">
    <source>
        <dbReference type="EMBL" id="PYE86915.1"/>
    </source>
</evidence>
<evidence type="ECO:0000313" key="2">
    <source>
        <dbReference type="Proteomes" id="UP000247454"/>
    </source>
</evidence>
<accession>A0A318T8H2</accession>
<organism evidence="1 2">
    <name type="scientific">Phyllobacterium leguminum</name>
    <dbReference type="NCBI Taxonomy" id="314237"/>
    <lineage>
        <taxon>Bacteria</taxon>
        <taxon>Pseudomonadati</taxon>
        <taxon>Pseudomonadota</taxon>
        <taxon>Alphaproteobacteria</taxon>
        <taxon>Hyphomicrobiales</taxon>
        <taxon>Phyllobacteriaceae</taxon>
        <taxon>Phyllobacterium</taxon>
    </lineage>
</organism>
<dbReference type="Proteomes" id="UP000247454">
    <property type="component" value="Unassembled WGS sequence"/>
</dbReference>
<sequence>MADKTKPILDLTTMIERPKIAIDGQLYEIRSPDELSILDSQRFTLWGREIEALAKEPDSADALTAVIDVAARTVMVGVPDEVFDKLSGAQRRSVLDLFTTLLLRNRLGVAGAIADHLTQLIGEPSFRAFNASMAETQRGGSTKPRQP</sequence>
<dbReference type="AlphaFoldDB" id="A0A318T8H2"/>
<name>A0A318T8H2_9HYPH</name>
<gene>
    <name evidence="1" type="ORF">C7477_11853</name>
</gene>